<organism evidence="1 2">
    <name type="scientific">Thermococcus siculi</name>
    <dbReference type="NCBI Taxonomy" id="72803"/>
    <lineage>
        <taxon>Archaea</taxon>
        <taxon>Methanobacteriati</taxon>
        <taxon>Methanobacteriota</taxon>
        <taxon>Thermococci</taxon>
        <taxon>Thermococcales</taxon>
        <taxon>Thermococcaceae</taxon>
        <taxon>Thermococcus</taxon>
    </lineage>
</organism>
<dbReference type="AlphaFoldDB" id="A0A2Z2MLW9"/>
<evidence type="ECO:0000313" key="1">
    <source>
        <dbReference type="EMBL" id="ASJ08421.1"/>
    </source>
</evidence>
<gene>
    <name evidence="1" type="ORF">A3L11_03905</name>
</gene>
<protein>
    <submittedName>
        <fullName evidence="1">Uncharacterized protein</fullName>
    </submittedName>
</protein>
<reference evidence="1 2" key="1">
    <citation type="submission" date="2016-04" db="EMBL/GenBank/DDBJ databases">
        <title>Complete genome sequence of Thermococcus siculi type strain RG-20.</title>
        <authorList>
            <person name="Oger P.M."/>
        </authorList>
    </citation>
    <scope>NUCLEOTIDE SEQUENCE [LARGE SCALE GENOMIC DNA]</scope>
    <source>
        <strain evidence="1 2">RG-20</strain>
    </source>
</reference>
<dbReference type="GeneID" id="33317354"/>
<evidence type="ECO:0000313" key="2">
    <source>
        <dbReference type="Proteomes" id="UP000250125"/>
    </source>
</evidence>
<dbReference type="OrthoDB" id="85914at2157"/>
<keyword evidence="2" id="KW-1185">Reference proteome</keyword>
<sequence>MRRRGQLLSLDAMLALVMVVVLLGTITSTSSALQNEISTMVGWYERANIASNMLDVLTKSPGDPANWSEDVSTLKSLGLRSNYRPYAISYDKISTLMELEDDAVVVQSLVNMSNNKDFELQFYLTNTTVELTGNFPRRIFIDLSDGRDRNIQIGQGSTGNNAFDAANVTLNGDELPKRNQPYTLSPGDVLAFYALEDITVHDRKNHEDYPITAPAYIEVQVISTGSNFQVKWSKQGLHITGQGRVRIIVEGYQKSTISVNVTVIEPEDLTAPSYTITVINGSKVSDATTIQKSRDRSPWIEYIERKVTVERFEYQEELDVDSSSTLEWISGRLTMNVPEYAYLRVTVAPQDTGSIILVVRDGDEYRGILIRKESEDSNLQAVVATSGDSTPPKFYIGNTTSIDIPWSSVFTTFETGAGSKVVAVWVYDNTFGGTVRVKDLGHLDTMMEPKFERSVLKLWVWDDS</sequence>
<proteinExistence type="predicted"/>
<dbReference type="EMBL" id="CP015103">
    <property type="protein sequence ID" value="ASJ08421.1"/>
    <property type="molecule type" value="Genomic_DNA"/>
</dbReference>
<name>A0A2Z2MLW9_9EURY</name>
<dbReference type="Proteomes" id="UP000250125">
    <property type="component" value="Chromosome"/>
</dbReference>
<accession>A0A2Z2MLW9</accession>
<dbReference type="RefSeq" id="WP_088855660.1">
    <property type="nucleotide sequence ID" value="NZ_CP015103.1"/>
</dbReference>
<dbReference type="KEGG" id="tsl:A3L11_03905"/>